<dbReference type="InterPro" id="IPR000873">
    <property type="entry name" value="AMP-dep_synth/lig_dom"/>
</dbReference>
<sequence>MIRNVTEYLDHSAEKYPDKTAFVDKHTQMTYRELKNAAYHVAMGMISAGIFKKPVAVYLEKSVQCIAAFMGAAYAGNFYSPLDTEMPLPRIEKIMDTLQPAVIVTDEAHRQQAESFAKESLILVYEKLQNELVDEEKIHSVSQKVIDTDILYVLFTSGSTGTPKGVIISHRALIDFTEWGTERFDIDDGFIFGNQTPFYFSMSVFDIYQTLKNGAAMYIVPKEMFSFPVMLMQYLYDHDINTVFWVPSALMLVAAFKALESPYLPKLRNVFFGGEVMPVKQLNKWIEKYPDCRYVNFYGPTEVTDTCTVYEVNRKFENSERLPMGEACANMDVFLLDEEDRPPKDGEIGEICVRGSGISYGYYHDEEKTREAFVQNPLNHCCPETIYRTGDLAYVNEYGEFVYVSRKDFQIKHMGHRIELGEIETAVSSVKGVESNCCIYDQQSSRIIMYYTGTADGKYVMERLKEMLPVYMLPNKRIHLEEMPFNLNGKIDRQRLKEMGRGNK</sequence>
<dbReference type="PANTHER" id="PTHR44845">
    <property type="entry name" value="CARRIER DOMAIN-CONTAINING PROTEIN"/>
    <property type="match status" value="1"/>
</dbReference>
<dbReference type="SUPFAM" id="SSF56801">
    <property type="entry name" value="Acetyl-CoA synthetase-like"/>
    <property type="match status" value="1"/>
</dbReference>
<evidence type="ECO:0000313" key="5">
    <source>
        <dbReference type="Proteomes" id="UP001198151"/>
    </source>
</evidence>
<dbReference type="Gene3D" id="3.30.300.30">
    <property type="match status" value="1"/>
</dbReference>
<protein>
    <submittedName>
        <fullName evidence="4">Amino acid adenylation domain-containing protein</fullName>
    </submittedName>
</protein>
<dbReference type="InterPro" id="IPR045851">
    <property type="entry name" value="AMP-bd_C_sf"/>
</dbReference>
<dbReference type="PANTHER" id="PTHR44845:SF6">
    <property type="entry name" value="BETA-ALANINE-ACTIVATING ENZYME"/>
    <property type="match status" value="1"/>
</dbReference>
<name>A0ABS8FZN2_9FIRM</name>
<evidence type="ECO:0000313" key="4">
    <source>
        <dbReference type="EMBL" id="MCC2254144.1"/>
    </source>
</evidence>
<organism evidence="4 5">
    <name type="scientific">Ruminococcus turbiniformis</name>
    <dbReference type="NCBI Taxonomy" id="2881258"/>
    <lineage>
        <taxon>Bacteria</taxon>
        <taxon>Bacillati</taxon>
        <taxon>Bacillota</taxon>
        <taxon>Clostridia</taxon>
        <taxon>Eubacteriales</taxon>
        <taxon>Oscillospiraceae</taxon>
        <taxon>Ruminococcus</taxon>
    </lineage>
</organism>
<evidence type="ECO:0000256" key="1">
    <source>
        <dbReference type="ARBA" id="ARBA00022450"/>
    </source>
</evidence>
<dbReference type="NCBIfam" id="TIGR01733">
    <property type="entry name" value="AA-adenyl-dom"/>
    <property type="match status" value="1"/>
</dbReference>
<keyword evidence="2" id="KW-0597">Phosphoprotein</keyword>
<reference evidence="4 5" key="1">
    <citation type="submission" date="2021-10" db="EMBL/GenBank/DDBJ databases">
        <title>Anaerobic single-cell dispensing facilitates the cultivation of human gut bacteria.</title>
        <authorList>
            <person name="Afrizal A."/>
        </authorList>
    </citation>
    <scope>NUCLEOTIDE SEQUENCE [LARGE SCALE GENOMIC DNA]</scope>
    <source>
        <strain evidence="4 5">CLA-AA-H200</strain>
    </source>
</reference>
<dbReference type="EMBL" id="JAJEQX010000009">
    <property type="protein sequence ID" value="MCC2254144.1"/>
    <property type="molecule type" value="Genomic_DNA"/>
</dbReference>
<dbReference type="PROSITE" id="PS00455">
    <property type="entry name" value="AMP_BINDING"/>
    <property type="match status" value="1"/>
</dbReference>
<dbReference type="Pfam" id="PF00501">
    <property type="entry name" value="AMP-binding"/>
    <property type="match status" value="1"/>
</dbReference>
<dbReference type="Gene3D" id="3.40.50.12780">
    <property type="entry name" value="N-terminal domain of ligase-like"/>
    <property type="match status" value="1"/>
</dbReference>
<gene>
    <name evidence="4" type="ORF">LKD70_06770</name>
</gene>
<keyword evidence="1" id="KW-0596">Phosphopantetheine</keyword>
<evidence type="ECO:0000259" key="3">
    <source>
        <dbReference type="Pfam" id="PF00501"/>
    </source>
</evidence>
<feature type="domain" description="AMP-dependent synthetase/ligase" evidence="3">
    <location>
        <begin position="9"/>
        <end position="363"/>
    </location>
</feature>
<dbReference type="InterPro" id="IPR010071">
    <property type="entry name" value="AA_adenyl_dom"/>
</dbReference>
<evidence type="ECO:0000256" key="2">
    <source>
        <dbReference type="ARBA" id="ARBA00022553"/>
    </source>
</evidence>
<accession>A0ABS8FZN2</accession>
<keyword evidence="5" id="KW-1185">Reference proteome</keyword>
<proteinExistence type="predicted"/>
<dbReference type="RefSeq" id="WP_227707278.1">
    <property type="nucleotide sequence ID" value="NZ_JAJEQX010000009.1"/>
</dbReference>
<dbReference type="InterPro" id="IPR042099">
    <property type="entry name" value="ANL_N_sf"/>
</dbReference>
<dbReference type="Proteomes" id="UP001198151">
    <property type="component" value="Unassembled WGS sequence"/>
</dbReference>
<comment type="caution">
    <text evidence="4">The sequence shown here is derived from an EMBL/GenBank/DDBJ whole genome shotgun (WGS) entry which is preliminary data.</text>
</comment>
<dbReference type="InterPro" id="IPR020845">
    <property type="entry name" value="AMP-binding_CS"/>
</dbReference>